<dbReference type="Gene3D" id="1.10.150.20">
    <property type="entry name" value="5' to 3' exonuclease, C-terminal subdomain"/>
    <property type="match status" value="1"/>
</dbReference>
<feature type="transmembrane region" description="Helical" evidence="10">
    <location>
        <begin position="12"/>
        <end position="34"/>
    </location>
</feature>
<dbReference type="SMART" id="SM00271">
    <property type="entry name" value="DnaJ"/>
    <property type="match status" value="1"/>
</dbReference>
<evidence type="ECO:0000256" key="4">
    <source>
        <dbReference type="ARBA" id="ARBA00022824"/>
    </source>
</evidence>
<evidence type="ECO:0000259" key="11">
    <source>
        <dbReference type="PROSITE" id="PS50076"/>
    </source>
</evidence>
<feature type="region of interest" description="Disordered" evidence="9">
    <location>
        <begin position="622"/>
        <end position="698"/>
    </location>
</feature>
<protein>
    <recommendedName>
        <fullName evidence="11">J domain-containing protein</fullName>
    </recommendedName>
</protein>
<dbReference type="Proteomes" id="UP001562354">
    <property type="component" value="Unassembled WGS sequence"/>
</dbReference>
<reference evidence="12 13" key="1">
    <citation type="submission" date="2024-07" db="EMBL/GenBank/DDBJ databases">
        <title>Draft sequence of the Neodothiora populina.</title>
        <authorList>
            <person name="Drown D.D."/>
            <person name="Schuette U.S."/>
            <person name="Buechlein A.B."/>
            <person name="Rusch D.R."/>
            <person name="Winton L.W."/>
            <person name="Adams G.A."/>
        </authorList>
    </citation>
    <scope>NUCLEOTIDE SEQUENCE [LARGE SCALE GENOMIC DNA]</scope>
    <source>
        <strain evidence="12 13">CPC 39397</strain>
    </source>
</reference>
<evidence type="ECO:0000256" key="3">
    <source>
        <dbReference type="ARBA" id="ARBA00022692"/>
    </source>
</evidence>
<keyword evidence="4" id="KW-0256">Endoplasmic reticulum</keyword>
<feature type="domain" description="J" evidence="11">
    <location>
        <begin position="105"/>
        <end position="177"/>
    </location>
</feature>
<evidence type="ECO:0000256" key="2">
    <source>
        <dbReference type="ARBA" id="ARBA00022448"/>
    </source>
</evidence>
<dbReference type="SUPFAM" id="SSF158702">
    <property type="entry name" value="Sec63 N-terminal domain-like"/>
    <property type="match status" value="1"/>
</dbReference>
<proteinExistence type="predicted"/>
<evidence type="ECO:0000256" key="9">
    <source>
        <dbReference type="SAM" id="MobiDB-lite"/>
    </source>
</evidence>
<dbReference type="Gene3D" id="2.60.40.150">
    <property type="entry name" value="C2 domain"/>
    <property type="match status" value="1"/>
</dbReference>
<keyword evidence="13" id="KW-1185">Reference proteome</keyword>
<feature type="transmembrane region" description="Helical" evidence="10">
    <location>
        <begin position="353"/>
        <end position="371"/>
    </location>
</feature>
<keyword evidence="3 10" id="KW-0812">Transmembrane</keyword>
<keyword evidence="5" id="KW-0653">Protein transport</keyword>
<dbReference type="Gene3D" id="1.10.3380.10">
    <property type="entry name" value="Sec63 N-terminal domain-like domain"/>
    <property type="match status" value="1"/>
</dbReference>
<organism evidence="12 13">
    <name type="scientific">Neodothiora populina</name>
    <dbReference type="NCBI Taxonomy" id="2781224"/>
    <lineage>
        <taxon>Eukaryota</taxon>
        <taxon>Fungi</taxon>
        <taxon>Dikarya</taxon>
        <taxon>Ascomycota</taxon>
        <taxon>Pezizomycotina</taxon>
        <taxon>Dothideomycetes</taxon>
        <taxon>Dothideomycetidae</taxon>
        <taxon>Dothideales</taxon>
        <taxon>Dothioraceae</taxon>
        <taxon>Neodothiora</taxon>
    </lineage>
</organism>
<gene>
    <name evidence="12" type="ORF">AAFC00_003151</name>
</gene>
<comment type="subcellular location">
    <subcellularLocation>
        <location evidence="1">Endoplasmic reticulum membrane</location>
        <topology evidence="1">Multi-pass membrane protein</topology>
    </subcellularLocation>
</comment>
<dbReference type="GeneID" id="95976853"/>
<evidence type="ECO:0000256" key="6">
    <source>
        <dbReference type="ARBA" id="ARBA00022989"/>
    </source>
</evidence>
<accession>A0ABR3PA71</accession>
<dbReference type="PROSITE" id="PS50076">
    <property type="entry name" value="DNAJ_2"/>
    <property type="match status" value="1"/>
</dbReference>
<dbReference type="InterPro" id="IPR035892">
    <property type="entry name" value="C2_domain_sf"/>
</dbReference>
<feature type="compositionally biased region" description="Acidic residues" evidence="9">
    <location>
        <begin position="626"/>
        <end position="639"/>
    </location>
</feature>
<dbReference type="InterPro" id="IPR036869">
    <property type="entry name" value="J_dom_sf"/>
</dbReference>
<dbReference type="SUPFAM" id="SSF46565">
    <property type="entry name" value="Chaperone J-domain"/>
    <property type="match status" value="1"/>
</dbReference>
<keyword evidence="6 10" id="KW-1133">Transmembrane helix</keyword>
<evidence type="ECO:0000256" key="10">
    <source>
        <dbReference type="SAM" id="Phobius"/>
    </source>
</evidence>
<dbReference type="Pfam" id="PF00226">
    <property type="entry name" value="DnaJ"/>
    <property type="match status" value="1"/>
</dbReference>
<dbReference type="InterPro" id="IPR014756">
    <property type="entry name" value="Ig_E-set"/>
</dbReference>
<dbReference type="EMBL" id="JBFMKM010000012">
    <property type="protein sequence ID" value="KAL1302813.1"/>
    <property type="molecule type" value="Genomic_DNA"/>
</dbReference>
<feature type="transmembrane region" description="Helical" evidence="10">
    <location>
        <begin position="203"/>
        <end position="225"/>
    </location>
</feature>
<dbReference type="InterPro" id="IPR001623">
    <property type="entry name" value="DnaJ_domain"/>
</dbReference>
<dbReference type="PANTHER" id="PTHR24075">
    <property type="entry name" value="SEC63 DOMAIN-CONTAINING"/>
    <property type="match status" value="1"/>
</dbReference>
<evidence type="ECO:0000256" key="5">
    <source>
        <dbReference type="ARBA" id="ARBA00022927"/>
    </source>
</evidence>
<evidence type="ECO:0000313" key="12">
    <source>
        <dbReference type="EMBL" id="KAL1302813.1"/>
    </source>
</evidence>
<dbReference type="CDD" id="cd06257">
    <property type="entry name" value="DnaJ"/>
    <property type="match status" value="1"/>
</dbReference>
<dbReference type="InterPro" id="IPR004179">
    <property type="entry name" value="Sec63-dom"/>
</dbReference>
<comment type="caution">
    <text evidence="12">The sequence shown here is derived from an EMBL/GenBank/DDBJ whole genome shotgun (WGS) entry which is preliminary data.</text>
</comment>
<dbReference type="Pfam" id="PF02889">
    <property type="entry name" value="Sec63"/>
    <property type="match status" value="1"/>
</dbReference>
<keyword evidence="7 10" id="KW-0472">Membrane</keyword>
<dbReference type="RefSeq" id="XP_069199089.1">
    <property type="nucleotide sequence ID" value="XM_069342585.1"/>
</dbReference>
<keyword evidence="2" id="KW-0813">Transport</keyword>
<sequence length="698" mass="78846">MSTEYNYDDQGQFFPFFFVTVAGLVTLPVTYSLLRPSKDLENTAPRIQSSYEPEHADLIEGQRRRQKRRERKLKRMIVAAAGWTFMALMIYLMSVTARSETKIWDPYEILGIPMSATEKQIQSRYRRLSITMHPDKAQPDASKNETAEDINGRWVEVIKAYKALTDEDIRNNFIMYGNPDGKQSTSFGIALPQFLVTEGNGKYILLIYGALLGVLLPYFVGRWWYGSQKMTKEKILVTSAGNLFKEYSERLDKNGIIYALSSGAEYADILKGHKADTGSGQLEKRVLAENEASLLSSVLAEKDRKKLQELDDGVRRKTLALLWAYLGRVELDDATLNEEKYELAPTAHRLNDAFIPMALAFGFTMPVLHAYTTSQSLIQAMPPDSPPLLQLPHFSLDAIKKIEEAAKTEYHRHLTVQGFMDLPEQSRRDMVKSAGISPQQYESAVTVARQLPRLVVERTFFKVHGEKYIIPSSLVQFVVKARFIPPGAQDVPAVKPSDLEDIDVEEFDSNGRRISQSEVKQHQPPLAHAPYFPRDHSPRWHLFLGDTRQNKIAVPPFTFTTFDKPILDEAGKPTYNVQTLKMQFQAPPQPGQYKFQMQLLCDSYVGFDEKVDVLLTLDDPSKAEEVAEDDDISEPEEDTIAGQMAALRGAPTAADAKPKTERRKRVAAADEESDSESGTDEDEETESETDTDTDTDEE</sequence>
<dbReference type="SMART" id="SM00973">
    <property type="entry name" value="Sec63"/>
    <property type="match status" value="1"/>
</dbReference>
<evidence type="ECO:0000313" key="13">
    <source>
        <dbReference type="Proteomes" id="UP001562354"/>
    </source>
</evidence>
<dbReference type="PRINTS" id="PR00625">
    <property type="entry name" value="JDOMAIN"/>
</dbReference>
<keyword evidence="8" id="KW-0143">Chaperone</keyword>
<dbReference type="PANTHER" id="PTHR24075:SF0">
    <property type="entry name" value="TRANSLOCATION PROTEIN SEC63 HOMOLOG"/>
    <property type="match status" value="1"/>
</dbReference>
<evidence type="ECO:0000256" key="7">
    <source>
        <dbReference type="ARBA" id="ARBA00023136"/>
    </source>
</evidence>
<evidence type="ECO:0000256" key="8">
    <source>
        <dbReference type="ARBA" id="ARBA00023186"/>
    </source>
</evidence>
<evidence type="ECO:0000256" key="1">
    <source>
        <dbReference type="ARBA" id="ARBA00004477"/>
    </source>
</evidence>
<name>A0ABR3PA71_9PEZI</name>
<dbReference type="SUPFAM" id="SSF81296">
    <property type="entry name" value="E set domains"/>
    <property type="match status" value="1"/>
</dbReference>
<feature type="transmembrane region" description="Helical" evidence="10">
    <location>
        <begin position="73"/>
        <end position="94"/>
    </location>
</feature>
<feature type="compositionally biased region" description="Acidic residues" evidence="9">
    <location>
        <begin position="669"/>
        <end position="698"/>
    </location>
</feature>
<dbReference type="Gene3D" id="1.10.287.110">
    <property type="entry name" value="DnaJ domain"/>
    <property type="match status" value="1"/>
</dbReference>